<dbReference type="OrthoDB" id="9812484at2"/>
<dbReference type="InterPro" id="IPR009057">
    <property type="entry name" value="Homeodomain-like_sf"/>
</dbReference>
<dbReference type="SUPFAM" id="SSF46689">
    <property type="entry name" value="Homeodomain-like"/>
    <property type="match status" value="1"/>
</dbReference>
<protein>
    <submittedName>
        <fullName evidence="4">TetR/AcrR family transcriptional regulator</fullName>
    </submittedName>
</protein>
<gene>
    <name evidence="4" type="ORF">DX130_04185</name>
</gene>
<accession>A0A371PKQ9</accession>
<dbReference type="PROSITE" id="PS50977">
    <property type="entry name" value="HTH_TETR_2"/>
    <property type="match status" value="1"/>
</dbReference>
<dbReference type="EMBL" id="QUBQ01000001">
    <property type="protein sequence ID" value="REK76259.1"/>
    <property type="molecule type" value="Genomic_DNA"/>
</dbReference>
<dbReference type="Gene3D" id="1.10.357.10">
    <property type="entry name" value="Tetracycline Repressor, domain 2"/>
    <property type="match status" value="1"/>
</dbReference>
<evidence type="ECO:0000259" key="3">
    <source>
        <dbReference type="PROSITE" id="PS50977"/>
    </source>
</evidence>
<evidence type="ECO:0000256" key="2">
    <source>
        <dbReference type="PROSITE-ProRule" id="PRU00335"/>
    </source>
</evidence>
<sequence>MPKKIATEEDWIELGFARFAEGGEGALVIERLARSLGTSKTSFYWYFKDRTSFLRRIIDDWQERSTSSLISQSSLEGLPAREAVLTLLRGMFAPNKSRDFLYHLRRLGRSTPHYAQQLERIEHARLSHMSGLLVAMGHSSETAARKTELLYNFYLGWHERQQGRNQRADESESAIALIWSYLELDGSKC</sequence>
<keyword evidence="1 2" id="KW-0238">DNA-binding</keyword>
<dbReference type="Proteomes" id="UP000261905">
    <property type="component" value="Unassembled WGS sequence"/>
</dbReference>
<evidence type="ECO:0000313" key="5">
    <source>
        <dbReference type="Proteomes" id="UP000261905"/>
    </source>
</evidence>
<dbReference type="GO" id="GO:0003677">
    <property type="term" value="F:DNA binding"/>
    <property type="evidence" value="ECO:0007669"/>
    <property type="project" value="UniProtKB-UniRule"/>
</dbReference>
<feature type="domain" description="HTH tetR-type" evidence="3">
    <location>
        <begin position="5"/>
        <end position="65"/>
    </location>
</feature>
<keyword evidence="5" id="KW-1185">Reference proteome</keyword>
<proteinExistence type="predicted"/>
<name>A0A371PKQ9_9BACL</name>
<evidence type="ECO:0000313" key="4">
    <source>
        <dbReference type="EMBL" id="REK76259.1"/>
    </source>
</evidence>
<dbReference type="InterPro" id="IPR001647">
    <property type="entry name" value="HTH_TetR"/>
</dbReference>
<dbReference type="AlphaFoldDB" id="A0A371PKQ9"/>
<reference evidence="4 5" key="1">
    <citation type="submission" date="2018-08" db="EMBL/GenBank/DDBJ databases">
        <title>Paenibacillus sp. M4BSY-1, whole genome shotgun sequence.</title>
        <authorList>
            <person name="Tuo L."/>
        </authorList>
    </citation>
    <scope>NUCLEOTIDE SEQUENCE [LARGE SCALE GENOMIC DNA]</scope>
    <source>
        <strain evidence="4 5">M4BSY-1</strain>
    </source>
</reference>
<comment type="caution">
    <text evidence="4">The sequence shown here is derived from an EMBL/GenBank/DDBJ whole genome shotgun (WGS) entry which is preliminary data.</text>
</comment>
<organism evidence="4 5">
    <name type="scientific">Paenibacillus paeoniae</name>
    <dbReference type="NCBI Taxonomy" id="2292705"/>
    <lineage>
        <taxon>Bacteria</taxon>
        <taxon>Bacillati</taxon>
        <taxon>Bacillota</taxon>
        <taxon>Bacilli</taxon>
        <taxon>Bacillales</taxon>
        <taxon>Paenibacillaceae</taxon>
        <taxon>Paenibacillus</taxon>
    </lineage>
</organism>
<evidence type="ECO:0000256" key="1">
    <source>
        <dbReference type="ARBA" id="ARBA00023125"/>
    </source>
</evidence>
<dbReference type="RefSeq" id="WP_116043073.1">
    <property type="nucleotide sequence ID" value="NZ_QUBQ01000001.1"/>
</dbReference>
<feature type="DNA-binding region" description="H-T-H motif" evidence="2">
    <location>
        <begin position="28"/>
        <end position="47"/>
    </location>
</feature>
<dbReference type="Pfam" id="PF00440">
    <property type="entry name" value="TetR_N"/>
    <property type="match status" value="1"/>
</dbReference>